<evidence type="ECO:0000256" key="2">
    <source>
        <dbReference type="ARBA" id="ARBA00022989"/>
    </source>
</evidence>
<gene>
    <name evidence="5" type="ORF">COLO4_32043</name>
</gene>
<keyword evidence="2 4" id="KW-1133">Transmembrane helix</keyword>
<dbReference type="Proteomes" id="UP000187203">
    <property type="component" value="Unassembled WGS sequence"/>
</dbReference>
<dbReference type="GO" id="GO:0022857">
    <property type="term" value="F:transmembrane transporter activity"/>
    <property type="evidence" value="ECO:0007669"/>
    <property type="project" value="InterPro"/>
</dbReference>
<evidence type="ECO:0000256" key="1">
    <source>
        <dbReference type="ARBA" id="ARBA00022692"/>
    </source>
</evidence>
<name>A0A1R3H295_9ROSI</name>
<keyword evidence="6" id="KW-1185">Reference proteome</keyword>
<feature type="transmembrane region" description="Helical" evidence="4">
    <location>
        <begin position="114"/>
        <end position="133"/>
    </location>
</feature>
<dbReference type="EMBL" id="AWUE01020956">
    <property type="protein sequence ID" value="OMO64473.1"/>
    <property type="molecule type" value="Genomic_DNA"/>
</dbReference>
<keyword evidence="3 4" id="KW-0472">Membrane</keyword>
<sequence length="141" mass="15669">MGTRYLYKEVLPCIAMVAVECSTVVSNILFKAATSKGLTFYIFIAYSSAFATIALIPITFFLIRKAGLPPFNFPLISRLCLLALTGLASKLGAYKGLELSSPTLSSAISNLIPAFTFVLAVFFRFLLSFFFYYQNLHYFPI</sequence>
<evidence type="ECO:0000313" key="5">
    <source>
        <dbReference type="EMBL" id="OMO64473.1"/>
    </source>
</evidence>
<evidence type="ECO:0000256" key="3">
    <source>
        <dbReference type="ARBA" id="ARBA00023136"/>
    </source>
</evidence>
<comment type="caution">
    <text evidence="5">The sequence shown here is derived from an EMBL/GenBank/DDBJ whole genome shotgun (WGS) entry which is preliminary data.</text>
</comment>
<dbReference type="AlphaFoldDB" id="A0A1R3H295"/>
<dbReference type="OrthoDB" id="1727045at2759"/>
<accession>A0A1R3H295</accession>
<reference evidence="6" key="1">
    <citation type="submission" date="2013-09" db="EMBL/GenBank/DDBJ databases">
        <title>Corchorus olitorius genome sequencing.</title>
        <authorList>
            <person name="Alam M."/>
            <person name="Haque M.S."/>
            <person name="Islam M.S."/>
            <person name="Emdad E.M."/>
            <person name="Islam M.M."/>
            <person name="Ahmed B."/>
            <person name="Halim A."/>
            <person name="Hossen Q.M.M."/>
            <person name="Hossain M.Z."/>
            <person name="Ahmed R."/>
            <person name="Khan M.M."/>
            <person name="Islam R."/>
            <person name="Rashid M.M."/>
            <person name="Khan S.A."/>
            <person name="Rahman M.S."/>
            <person name="Alam M."/>
            <person name="Yahiya A.S."/>
            <person name="Khan M.S."/>
            <person name="Azam M.S."/>
            <person name="Haque T."/>
            <person name="Lashkar M.Z.H."/>
            <person name="Akhand A.I."/>
            <person name="Morshed G."/>
            <person name="Roy S."/>
            <person name="Uddin K.S."/>
            <person name="Rabeya T."/>
            <person name="Hossain A.S."/>
            <person name="Chowdhury A."/>
            <person name="Snigdha A.R."/>
            <person name="Mortoza M.S."/>
            <person name="Matin S.A."/>
            <person name="Hoque S.M.E."/>
            <person name="Islam M.K."/>
            <person name="Roy D.K."/>
            <person name="Haider R."/>
            <person name="Moosa M.M."/>
            <person name="Elias S.M."/>
            <person name="Hasan A.M."/>
            <person name="Jahan S."/>
            <person name="Shafiuddin M."/>
            <person name="Mahmood N."/>
            <person name="Shommy N.S."/>
        </authorList>
    </citation>
    <scope>NUCLEOTIDE SEQUENCE [LARGE SCALE GENOMIC DNA]</scope>
    <source>
        <strain evidence="6">cv. O-4</strain>
    </source>
</reference>
<protein>
    <submittedName>
        <fullName evidence="5">Drug/metabolite transporter</fullName>
    </submittedName>
</protein>
<proteinExistence type="predicted"/>
<dbReference type="STRING" id="93759.A0A1R3H295"/>
<organism evidence="5 6">
    <name type="scientific">Corchorus olitorius</name>
    <dbReference type="NCBI Taxonomy" id="93759"/>
    <lineage>
        <taxon>Eukaryota</taxon>
        <taxon>Viridiplantae</taxon>
        <taxon>Streptophyta</taxon>
        <taxon>Embryophyta</taxon>
        <taxon>Tracheophyta</taxon>
        <taxon>Spermatophyta</taxon>
        <taxon>Magnoliopsida</taxon>
        <taxon>eudicotyledons</taxon>
        <taxon>Gunneridae</taxon>
        <taxon>Pentapetalae</taxon>
        <taxon>rosids</taxon>
        <taxon>malvids</taxon>
        <taxon>Malvales</taxon>
        <taxon>Malvaceae</taxon>
        <taxon>Grewioideae</taxon>
        <taxon>Apeibeae</taxon>
        <taxon>Corchorus</taxon>
    </lineage>
</organism>
<dbReference type="PANTHER" id="PTHR31218">
    <property type="entry name" value="WAT1-RELATED PROTEIN"/>
    <property type="match status" value="1"/>
</dbReference>
<evidence type="ECO:0000313" key="6">
    <source>
        <dbReference type="Proteomes" id="UP000187203"/>
    </source>
</evidence>
<feature type="transmembrane region" description="Helical" evidence="4">
    <location>
        <begin position="38"/>
        <end position="63"/>
    </location>
</feature>
<evidence type="ECO:0000256" key="4">
    <source>
        <dbReference type="SAM" id="Phobius"/>
    </source>
</evidence>
<keyword evidence="1 4" id="KW-0812">Transmembrane</keyword>
<dbReference type="InterPro" id="IPR030184">
    <property type="entry name" value="WAT1-related"/>
</dbReference>
<dbReference type="GO" id="GO:0016020">
    <property type="term" value="C:membrane"/>
    <property type="evidence" value="ECO:0007669"/>
    <property type="project" value="InterPro"/>
</dbReference>